<proteinExistence type="inferred from homology"/>
<accession>A0A6J6G8C8</accession>
<evidence type="ECO:0000313" key="2">
    <source>
        <dbReference type="EMBL" id="CAB4596039.1"/>
    </source>
</evidence>
<comment type="similarity">
    <text evidence="1">Belongs to the cytochrome P450 family.</text>
</comment>
<dbReference type="PROSITE" id="PS00086">
    <property type="entry name" value="CYTOCHROME_P450"/>
    <property type="match status" value="1"/>
</dbReference>
<evidence type="ECO:0000256" key="1">
    <source>
        <dbReference type="ARBA" id="ARBA00010617"/>
    </source>
</evidence>
<dbReference type="GO" id="GO:0004497">
    <property type="term" value="F:monooxygenase activity"/>
    <property type="evidence" value="ECO:0007669"/>
    <property type="project" value="InterPro"/>
</dbReference>
<dbReference type="PANTHER" id="PTHR46696">
    <property type="entry name" value="P450, PUTATIVE (EUROFUNG)-RELATED"/>
    <property type="match status" value="1"/>
</dbReference>
<protein>
    <submittedName>
        <fullName evidence="2">Unannotated protein</fullName>
    </submittedName>
</protein>
<sequence length="128" mass="14199">MDAAVEETLRYESSILKQSRVASEDIEILGQTIKAGDYVHFMIGAANHDPARFANPEVFDIARTDAGNVSFGHGIHFCIGAPLSRLEARIAMRQLLERMPKISIVDPKPSFPELLAVRKPLQLWVTGK</sequence>
<dbReference type="GO" id="GO:0020037">
    <property type="term" value="F:heme binding"/>
    <property type="evidence" value="ECO:0007669"/>
    <property type="project" value="InterPro"/>
</dbReference>
<dbReference type="Pfam" id="PF00067">
    <property type="entry name" value="p450"/>
    <property type="match status" value="1"/>
</dbReference>
<organism evidence="2">
    <name type="scientific">freshwater metagenome</name>
    <dbReference type="NCBI Taxonomy" id="449393"/>
    <lineage>
        <taxon>unclassified sequences</taxon>
        <taxon>metagenomes</taxon>
        <taxon>ecological metagenomes</taxon>
    </lineage>
</organism>
<dbReference type="SUPFAM" id="SSF48264">
    <property type="entry name" value="Cytochrome P450"/>
    <property type="match status" value="1"/>
</dbReference>
<dbReference type="InterPro" id="IPR002397">
    <property type="entry name" value="Cyt_P450_B"/>
</dbReference>
<name>A0A6J6G8C8_9ZZZZ</name>
<dbReference type="Gene3D" id="1.10.630.10">
    <property type="entry name" value="Cytochrome P450"/>
    <property type="match status" value="1"/>
</dbReference>
<dbReference type="InterPro" id="IPR001128">
    <property type="entry name" value="Cyt_P450"/>
</dbReference>
<dbReference type="InterPro" id="IPR036396">
    <property type="entry name" value="Cyt_P450_sf"/>
</dbReference>
<reference evidence="2" key="1">
    <citation type="submission" date="2020-05" db="EMBL/GenBank/DDBJ databases">
        <authorList>
            <person name="Chiriac C."/>
            <person name="Salcher M."/>
            <person name="Ghai R."/>
            <person name="Kavagutti S V."/>
        </authorList>
    </citation>
    <scope>NUCLEOTIDE SEQUENCE</scope>
</reference>
<gene>
    <name evidence="2" type="ORF">UFOPK1773_01101</name>
</gene>
<dbReference type="PANTHER" id="PTHR46696:SF1">
    <property type="entry name" value="CYTOCHROME P450 YJIB-RELATED"/>
    <property type="match status" value="1"/>
</dbReference>
<dbReference type="EMBL" id="CAEZUA010000093">
    <property type="protein sequence ID" value="CAB4596039.1"/>
    <property type="molecule type" value="Genomic_DNA"/>
</dbReference>
<dbReference type="InterPro" id="IPR017972">
    <property type="entry name" value="Cyt_P450_CS"/>
</dbReference>
<dbReference type="GO" id="GO:0005506">
    <property type="term" value="F:iron ion binding"/>
    <property type="evidence" value="ECO:0007669"/>
    <property type="project" value="InterPro"/>
</dbReference>
<dbReference type="GO" id="GO:0016705">
    <property type="term" value="F:oxidoreductase activity, acting on paired donors, with incorporation or reduction of molecular oxygen"/>
    <property type="evidence" value="ECO:0007669"/>
    <property type="project" value="InterPro"/>
</dbReference>
<dbReference type="AlphaFoldDB" id="A0A6J6G8C8"/>
<dbReference type="PRINTS" id="PR00359">
    <property type="entry name" value="BP450"/>
</dbReference>